<keyword evidence="3" id="KW-1185">Reference proteome</keyword>
<sequence length="85" mass="9623">MLASQLRRKHRRTDTTRTSQTAQDGSQQSAPELPHEHDQSAESQSGKPRKVIRLAQQDNERGVLDTDRRSAYGMADGLPQRKTRP</sequence>
<feature type="compositionally biased region" description="Basic residues" evidence="1">
    <location>
        <begin position="1"/>
        <end position="12"/>
    </location>
</feature>
<protein>
    <submittedName>
        <fullName evidence="2">Uncharacterized protein</fullName>
    </submittedName>
</protein>
<proteinExistence type="predicted"/>
<dbReference type="RefSeq" id="WP_144278941.1">
    <property type="nucleotide sequence ID" value="NZ_CP041730.1"/>
</dbReference>
<feature type="compositionally biased region" description="Polar residues" evidence="1">
    <location>
        <begin position="19"/>
        <end position="30"/>
    </location>
</feature>
<evidence type="ECO:0000313" key="3">
    <source>
        <dbReference type="Proteomes" id="UP000317550"/>
    </source>
</evidence>
<reference evidence="3" key="1">
    <citation type="submission" date="2019-07" db="EMBL/GenBank/DDBJ databases">
        <title>Chitinimonas sp. nov., isolated from Ny-Alesund, arctica soil.</title>
        <authorList>
            <person name="Xu Q."/>
            <person name="Peng F."/>
        </authorList>
    </citation>
    <scope>NUCLEOTIDE SEQUENCE [LARGE SCALE GENOMIC DNA]</scope>
    <source>
        <strain evidence="3">R3-44</strain>
    </source>
</reference>
<feature type="compositionally biased region" description="Basic and acidic residues" evidence="1">
    <location>
        <begin position="58"/>
        <end position="70"/>
    </location>
</feature>
<accession>A0A516SHM8</accession>
<dbReference type="KEGG" id="cari:FNU76_14960"/>
<dbReference type="AlphaFoldDB" id="A0A516SHM8"/>
<gene>
    <name evidence="2" type="ORF">FNU76_14960</name>
</gene>
<name>A0A516SHM8_9NEIS</name>
<evidence type="ECO:0000256" key="1">
    <source>
        <dbReference type="SAM" id="MobiDB-lite"/>
    </source>
</evidence>
<dbReference type="Proteomes" id="UP000317550">
    <property type="component" value="Chromosome"/>
</dbReference>
<evidence type="ECO:0000313" key="2">
    <source>
        <dbReference type="EMBL" id="QDQ27548.1"/>
    </source>
</evidence>
<dbReference type="OrthoDB" id="8852824at2"/>
<dbReference type="EMBL" id="CP041730">
    <property type="protein sequence ID" value="QDQ27548.1"/>
    <property type="molecule type" value="Genomic_DNA"/>
</dbReference>
<feature type="region of interest" description="Disordered" evidence="1">
    <location>
        <begin position="1"/>
        <end position="85"/>
    </location>
</feature>
<organism evidence="2 3">
    <name type="scientific">Chitinimonas arctica</name>
    <dbReference type="NCBI Taxonomy" id="2594795"/>
    <lineage>
        <taxon>Bacteria</taxon>
        <taxon>Pseudomonadati</taxon>
        <taxon>Pseudomonadota</taxon>
        <taxon>Betaproteobacteria</taxon>
        <taxon>Neisseriales</taxon>
        <taxon>Chitinibacteraceae</taxon>
        <taxon>Chitinimonas</taxon>
    </lineage>
</organism>